<evidence type="ECO:0000313" key="1">
    <source>
        <dbReference type="EMBL" id="SFQ26986.1"/>
    </source>
</evidence>
<keyword evidence="2" id="KW-1185">Reference proteome</keyword>
<sequence>MSDPISLSCSCGKTRWQIAADASGTQLACYCMGCQSYIRHLNRSETYLGPEAGTRLYQTLPRNVSFLAGAESLACLRMTSRGALRWYASCCGTPVANTIATPALPFAGLVLPWDETRLGSCRNHVNTKSATGRVRERGMAKVGWGVIGRGLAARLSGDTKTPFFANGAPIRTPEILDRAKRQAAGWS</sequence>
<accession>A0A1I5X577</accession>
<evidence type="ECO:0000313" key="2">
    <source>
        <dbReference type="Proteomes" id="UP000243106"/>
    </source>
</evidence>
<name>A0A1I5X577_9RHOB</name>
<reference evidence="2" key="1">
    <citation type="submission" date="2016-10" db="EMBL/GenBank/DDBJ databases">
        <authorList>
            <person name="Varghese N."/>
            <person name="Submissions S."/>
        </authorList>
    </citation>
    <scope>NUCLEOTIDE SEQUENCE [LARGE SCALE GENOMIC DNA]</scope>
    <source>
        <strain evidence="2">JCM 10271</strain>
    </source>
</reference>
<gene>
    <name evidence="1" type="ORF">SAMN05421853_103140</name>
</gene>
<dbReference type="InterPro" id="IPR046149">
    <property type="entry name" value="DUF6151"/>
</dbReference>
<proteinExistence type="predicted"/>
<evidence type="ECO:0008006" key="3">
    <source>
        <dbReference type="Google" id="ProtNLM"/>
    </source>
</evidence>
<dbReference type="EMBL" id="FOXV01000003">
    <property type="protein sequence ID" value="SFQ26986.1"/>
    <property type="molecule type" value="Genomic_DNA"/>
</dbReference>
<dbReference type="Pfam" id="PF19648">
    <property type="entry name" value="DUF6151"/>
    <property type="match status" value="1"/>
</dbReference>
<organism evidence="1 2">
    <name type="scientific">Roseivivax halotolerans</name>
    <dbReference type="NCBI Taxonomy" id="93684"/>
    <lineage>
        <taxon>Bacteria</taxon>
        <taxon>Pseudomonadati</taxon>
        <taxon>Pseudomonadota</taxon>
        <taxon>Alphaproteobacteria</taxon>
        <taxon>Rhodobacterales</taxon>
        <taxon>Roseobacteraceae</taxon>
        <taxon>Roseivivax</taxon>
    </lineage>
</organism>
<protein>
    <recommendedName>
        <fullName evidence="3">CENP-V/GFA domain-containing protein</fullName>
    </recommendedName>
</protein>
<dbReference type="Proteomes" id="UP000243106">
    <property type="component" value="Unassembled WGS sequence"/>
</dbReference>
<dbReference type="Gene3D" id="2.170.150.70">
    <property type="match status" value="1"/>
</dbReference>
<dbReference type="STRING" id="93684.SAMN05421853_103140"/>
<dbReference type="AlphaFoldDB" id="A0A1I5X577"/>
<dbReference type="RefSeq" id="WP_093009860.1">
    <property type="nucleotide sequence ID" value="NZ_FOXV01000003.1"/>
</dbReference>